<gene>
    <name evidence="2" type="ORF">AK830_g3822</name>
</gene>
<proteinExistence type="predicted"/>
<dbReference type="OrthoDB" id="3624704at2759"/>
<reference evidence="2 3" key="1">
    <citation type="submission" date="2015-09" db="EMBL/GenBank/DDBJ databases">
        <title>Draft genome of a European isolate of the apple canker pathogen Neonectria ditissima.</title>
        <authorList>
            <person name="Gomez-Cortecero A."/>
            <person name="Harrison R.J."/>
            <person name="Armitage A.D."/>
        </authorList>
    </citation>
    <scope>NUCLEOTIDE SEQUENCE [LARGE SCALE GENOMIC DNA]</scope>
    <source>
        <strain evidence="2 3">R09/05</strain>
    </source>
</reference>
<evidence type="ECO:0000313" key="3">
    <source>
        <dbReference type="Proteomes" id="UP000050424"/>
    </source>
</evidence>
<protein>
    <submittedName>
        <fullName evidence="2">Uncharacterized protein</fullName>
    </submittedName>
</protein>
<organism evidence="2 3">
    <name type="scientific">Neonectria ditissima</name>
    <dbReference type="NCBI Taxonomy" id="78410"/>
    <lineage>
        <taxon>Eukaryota</taxon>
        <taxon>Fungi</taxon>
        <taxon>Dikarya</taxon>
        <taxon>Ascomycota</taxon>
        <taxon>Pezizomycotina</taxon>
        <taxon>Sordariomycetes</taxon>
        <taxon>Hypocreomycetidae</taxon>
        <taxon>Hypocreales</taxon>
        <taxon>Nectriaceae</taxon>
        <taxon>Neonectria</taxon>
    </lineage>
</organism>
<dbReference type="EMBL" id="LKCW01000043">
    <property type="protein sequence ID" value="KPM42759.1"/>
    <property type="molecule type" value="Genomic_DNA"/>
</dbReference>
<dbReference type="AlphaFoldDB" id="A0A0P7BPP0"/>
<accession>A0A0P7BPP0</accession>
<dbReference type="Proteomes" id="UP000050424">
    <property type="component" value="Unassembled WGS sequence"/>
</dbReference>
<keyword evidence="1" id="KW-0732">Signal</keyword>
<keyword evidence="3" id="KW-1185">Reference proteome</keyword>
<evidence type="ECO:0000313" key="2">
    <source>
        <dbReference type="EMBL" id="KPM42759.1"/>
    </source>
</evidence>
<sequence length="89" mass="9573">MQFFKIMLLGVAAMLSVPGDACKCFRTNGGTNNGATHKCCNDYGGVYSGNDCKAGSISEHLRGFDKCCKGQGSDCDYPGRRSLEDEESF</sequence>
<feature type="chain" id="PRO_5006136076" evidence="1">
    <location>
        <begin position="22"/>
        <end position="89"/>
    </location>
</feature>
<comment type="caution">
    <text evidence="2">The sequence shown here is derived from an EMBL/GenBank/DDBJ whole genome shotgun (WGS) entry which is preliminary data.</text>
</comment>
<name>A0A0P7BPP0_9HYPO</name>
<evidence type="ECO:0000256" key="1">
    <source>
        <dbReference type="SAM" id="SignalP"/>
    </source>
</evidence>
<feature type="signal peptide" evidence="1">
    <location>
        <begin position="1"/>
        <end position="21"/>
    </location>
</feature>